<dbReference type="RefSeq" id="WP_053837131.1">
    <property type="nucleotide sequence ID" value="NZ_CP076251.1"/>
</dbReference>
<evidence type="ECO:0000256" key="1">
    <source>
        <dbReference type="ARBA" id="ARBA00004167"/>
    </source>
</evidence>
<feature type="compositionally biased region" description="Polar residues" evidence="6">
    <location>
        <begin position="1"/>
        <end position="21"/>
    </location>
</feature>
<evidence type="ECO:0000256" key="3">
    <source>
        <dbReference type="ARBA" id="ARBA00022692"/>
    </source>
</evidence>
<dbReference type="InterPro" id="IPR005498">
    <property type="entry name" value="T4SS_VirB10/TraB/TrbI"/>
</dbReference>
<evidence type="ECO:0000256" key="7">
    <source>
        <dbReference type="SAM" id="Phobius"/>
    </source>
</evidence>
<dbReference type="Gene3D" id="2.40.128.260">
    <property type="entry name" value="Type IV secretion system, VirB10/TraB/TrbI"/>
    <property type="match status" value="1"/>
</dbReference>
<gene>
    <name evidence="8" type="primary">virB10</name>
    <name evidence="8" type="ORF">XTPLMG730_0565</name>
</gene>
<dbReference type="Proteomes" id="UP000045978">
    <property type="component" value="Unassembled WGS sequence"/>
</dbReference>
<dbReference type="GO" id="GO:0016020">
    <property type="term" value="C:membrane"/>
    <property type="evidence" value="ECO:0007669"/>
    <property type="project" value="UniProtKB-SubCell"/>
</dbReference>
<evidence type="ECO:0000256" key="6">
    <source>
        <dbReference type="SAM" id="MobiDB-lite"/>
    </source>
</evidence>
<proteinExistence type="inferred from homology"/>
<keyword evidence="5 7" id="KW-0472">Membrane</keyword>
<keyword evidence="3 7" id="KW-0812">Transmembrane</keyword>
<feature type="transmembrane region" description="Helical" evidence="7">
    <location>
        <begin position="64"/>
        <end position="83"/>
    </location>
</feature>
<feature type="region of interest" description="Disordered" evidence="6">
    <location>
        <begin position="165"/>
        <end position="193"/>
    </location>
</feature>
<dbReference type="EMBL" id="CXOJ01000010">
    <property type="protein sequence ID" value="CTP83768.1"/>
    <property type="molecule type" value="Genomic_DNA"/>
</dbReference>
<feature type="compositionally biased region" description="Pro residues" evidence="6">
    <location>
        <begin position="127"/>
        <end position="138"/>
    </location>
</feature>
<evidence type="ECO:0000313" key="9">
    <source>
        <dbReference type="Proteomes" id="UP000045978"/>
    </source>
</evidence>
<feature type="region of interest" description="Disordered" evidence="6">
    <location>
        <begin position="109"/>
        <end position="153"/>
    </location>
</feature>
<evidence type="ECO:0000313" key="8">
    <source>
        <dbReference type="EMBL" id="CTP83768.1"/>
    </source>
</evidence>
<comment type="similarity">
    <text evidence="2">Belongs to the TrbI/VirB10 family.</text>
</comment>
<comment type="subcellular location">
    <subcellularLocation>
        <location evidence="1">Membrane</location>
        <topology evidence="1">Single-pass membrane protein</topology>
    </subcellularLocation>
</comment>
<dbReference type="Pfam" id="PF03743">
    <property type="entry name" value="TrbI"/>
    <property type="match status" value="1"/>
</dbReference>
<keyword evidence="4 7" id="KW-1133">Transmembrane helix</keyword>
<evidence type="ECO:0000256" key="4">
    <source>
        <dbReference type="ARBA" id="ARBA00022989"/>
    </source>
</evidence>
<reference evidence="8 9" key="1">
    <citation type="submission" date="2015-07" db="EMBL/GenBank/DDBJ databases">
        <authorList>
            <person name="Noorani M."/>
        </authorList>
    </citation>
    <scope>NUCLEOTIDE SEQUENCE [LARGE SCALE GENOMIC DNA]</scope>
    <source>
        <strain evidence="8">LMG730</strain>
    </source>
</reference>
<accession>A0A0K2ZE48</accession>
<name>A0A0K2ZE48_9XANT</name>
<protein>
    <submittedName>
        <fullName evidence="8">Virb10 protein</fullName>
    </submittedName>
</protein>
<dbReference type="CDD" id="cd16429">
    <property type="entry name" value="VirB10"/>
    <property type="match status" value="1"/>
</dbReference>
<organism evidence="8 9">
    <name type="scientific">Xanthomonas graminis pv. phlei</name>
    <dbReference type="NCBI Taxonomy" id="487906"/>
    <lineage>
        <taxon>Bacteria</taxon>
        <taxon>Pseudomonadati</taxon>
        <taxon>Pseudomonadota</taxon>
        <taxon>Gammaproteobacteria</taxon>
        <taxon>Lysobacterales</taxon>
        <taxon>Lysobacteraceae</taxon>
        <taxon>Xanthomonas</taxon>
        <taxon>Xanthomonas translucens group</taxon>
        <taxon>Xanthomonas graminis</taxon>
    </lineage>
</organism>
<evidence type="ECO:0000256" key="5">
    <source>
        <dbReference type="ARBA" id="ARBA00023136"/>
    </source>
</evidence>
<feature type="region of interest" description="Disordered" evidence="6">
    <location>
        <begin position="1"/>
        <end position="48"/>
    </location>
</feature>
<dbReference type="InterPro" id="IPR042217">
    <property type="entry name" value="T4SS_VirB10/TrbI"/>
</dbReference>
<sequence>MNSNIPPSDENNGHEQGQPRSPQAGDTGKENPYFARQRQAADPDLDANEPVLRSSDVQKLNRKALFFLAGIALLLILAIFWLVSGSGPSEPPPKPKQEAVVAPALPQTAAPLPTQPAEPVALEQQPSLPPLPPLPPMPTDSDPSNAPASRQERGPSLLERRMAGMQDSAGQQGGGLAGMLPGQQPAGAMQEEQTSAKPIANPDGLLVRGTYIRCVLETRIITDFSGFTSCIITEPVYSINGRRLLLPKGSKMLGQYGSLEPTGPRMQVIWDRITTPTGIDVTLMGPGIDNLGSAGHPGQYSAHWASRISSALMISMLSDAFKWAAAKNGPSTTTVGINSGVVTEQPFESNTAQAIQRLSEQALERRRPATVTINQGTVVNVYVAKDVDFTAVLPR</sequence>
<evidence type="ECO:0000256" key="2">
    <source>
        <dbReference type="ARBA" id="ARBA00010265"/>
    </source>
</evidence>
<dbReference type="AlphaFoldDB" id="A0A0K2ZE48"/>